<accession>A8R9P7</accession>
<sequence length="155" mass="16717">MLRYLSKRSLTYHVLHFVCAFHYIPAAPLRPQSIQWVMLAFSVIPSLPIAGTGISACFPSTTPFGLALGPDLPRADEPSPGILGLSVCRILTYISLLTPAFSLPCSPPLLTIWLPRACNAPLPLVSLQIRSFGSMLSPGTFSAQGHSTSELLRTL</sequence>
<dbReference type="HOGENOM" id="CLU_1692840_0_0_9"/>
<gene>
    <name evidence="2" type="ORF">EUBDOL_00582</name>
    <name evidence="1" type="ORF">EUBDOL_02000</name>
</gene>
<name>A8R9P7_9FIRM</name>
<reference evidence="2 3" key="2">
    <citation type="submission" date="2007-09" db="EMBL/GenBank/DDBJ databases">
        <authorList>
            <person name="Fulton L."/>
            <person name="Clifton S."/>
            <person name="Fulton B."/>
            <person name="Xu J."/>
            <person name="Minx P."/>
            <person name="Pepin K.H."/>
            <person name="Johnson M."/>
            <person name="Thiruvilangam P."/>
            <person name="Bhonagiri V."/>
            <person name="Nash W.E."/>
            <person name="Mardis E.R."/>
            <person name="Wilson R.K."/>
        </authorList>
    </citation>
    <scope>NUCLEOTIDE SEQUENCE [LARGE SCALE GENOMIC DNA]</scope>
    <source>
        <strain evidence="2 3">DSM 3991</strain>
    </source>
</reference>
<dbReference type="EMBL" id="ABAW02000024">
    <property type="protein sequence ID" value="EDP10738.1"/>
    <property type="molecule type" value="Genomic_DNA"/>
</dbReference>
<comment type="caution">
    <text evidence="2">The sequence shown here is derived from an EMBL/GenBank/DDBJ whole genome shotgun (WGS) entry which is preliminary data.</text>
</comment>
<evidence type="ECO:0000313" key="1">
    <source>
        <dbReference type="EMBL" id="EDP10738.1"/>
    </source>
</evidence>
<protein>
    <submittedName>
        <fullName evidence="2">Uncharacterized protein</fullName>
    </submittedName>
</protein>
<evidence type="ECO:0000313" key="3">
    <source>
        <dbReference type="Proteomes" id="UP000004090"/>
    </source>
</evidence>
<evidence type="ECO:0000313" key="2">
    <source>
        <dbReference type="EMBL" id="EDP12022.1"/>
    </source>
</evidence>
<dbReference type="Proteomes" id="UP000004090">
    <property type="component" value="Unassembled WGS sequence"/>
</dbReference>
<reference evidence="2 3" key="1">
    <citation type="submission" date="2007-09" db="EMBL/GenBank/DDBJ databases">
        <title>Draft genome sequence of Eubacterium dolichum (DSM 3991).</title>
        <authorList>
            <person name="Sudarsanam P."/>
            <person name="Ley R."/>
            <person name="Guruge J."/>
            <person name="Turnbaugh P.J."/>
            <person name="Mahowald M."/>
            <person name="Liep D."/>
            <person name="Gordon J."/>
        </authorList>
    </citation>
    <scope>NUCLEOTIDE SEQUENCE [LARGE SCALE GENOMIC DNA]</scope>
    <source>
        <strain evidence="2 3">DSM 3991</strain>
    </source>
</reference>
<proteinExistence type="predicted"/>
<dbReference type="EMBL" id="ABAW02000017">
    <property type="protein sequence ID" value="EDP12022.1"/>
    <property type="molecule type" value="Genomic_DNA"/>
</dbReference>
<dbReference type="AlphaFoldDB" id="A8R9P7"/>
<dbReference type="eggNOG" id="ENOG50336X7">
    <property type="taxonomic scope" value="Bacteria"/>
</dbReference>
<organism evidence="2 3">
    <name type="scientific">Amedibacillus dolichus DSM 3991</name>
    <dbReference type="NCBI Taxonomy" id="428127"/>
    <lineage>
        <taxon>Bacteria</taxon>
        <taxon>Bacillati</taxon>
        <taxon>Bacillota</taxon>
        <taxon>Erysipelotrichia</taxon>
        <taxon>Erysipelotrichales</taxon>
        <taxon>Erysipelotrichaceae</taxon>
        <taxon>Amedibacillus</taxon>
    </lineage>
</organism>